<dbReference type="EMBL" id="JAGXTP010000001">
    <property type="protein sequence ID" value="MBS3847746.1"/>
    <property type="molecule type" value="Genomic_DNA"/>
</dbReference>
<sequence length="130" mass="14363">MVRNMFGVAASLMMLASSAGAAHASPNGVWELESRDTRIQLALCGDGTQLCGTLVWLSDVDYNEQYKPFLNAPVANGIKQTSPNRWKGAMQLFGYKMTGTITQRSETQMTLQGCAFLVVCKSYEMFKYSE</sequence>
<keyword evidence="1" id="KW-0732">Signal</keyword>
<protein>
    <submittedName>
        <fullName evidence="2">DUF2147 domain-containing protein</fullName>
    </submittedName>
</protein>
<feature type="chain" id="PRO_5037498425" evidence="1">
    <location>
        <begin position="25"/>
        <end position="130"/>
    </location>
</feature>
<evidence type="ECO:0000256" key="1">
    <source>
        <dbReference type="SAM" id="SignalP"/>
    </source>
</evidence>
<comment type="caution">
    <text evidence="2">The sequence shown here is derived from an EMBL/GenBank/DDBJ whole genome shotgun (WGS) entry which is preliminary data.</text>
</comment>
<organism evidence="2 3">
    <name type="scientific">Devosia litorisediminis</name>
    <dbReference type="NCBI Taxonomy" id="2829817"/>
    <lineage>
        <taxon>Bacteria</taxon>
        <taxon>Pseudomonadati</taxon>
        <taxon>Pseudomonadota</taxon>
        <taxon>Alphaproteobacteria</taxon>
        <taxon>Hyphomicrobiales</taxon>
        <taxon>Devosiaceae</taxon>
        <taxon>Devosia</taxon>
    </lineage>
</organism>
<reference evidence="2" key="1">
    <citation type="submission" date="2021-04" db="EMBL/GenBank/DDBJ databases">
        <title>Devosia litorisediminis sp. nov., isolated from a sand dune.</title>
        <authorList>
            <person name="Park S."/>
            <person name="Yoon J.-H."/>
        </authorList>
    </citation>
    <scope>NUCLEOTIDE SEQUENCE</scope>
    <source>
        <strain evidence="2">BSSL-BM10</strain>
    </source>
</reference>
<feature type="signal peptide" evidence="1">
    <location>
        <begin position="1"/>
        <end position="24"/>
    </location>
</feature>
<accession>A0A942I4R6</accession>
<dbReference type="Proteomes" id="UP000678281">
    <property type="component" value="Unassembled WGS sequence"/>
</dbReference>
<gene>
    <name evidence="2" type="ORF">KD146_03445</name>
</gene>
<evidence type="ECO:0000313" key="2">
    <source>
        <dbReference type="EMBL" id="MBS3847746.1"/>
    </source>
</evidence>
<proteinExistence type="predicted"/>
<dbReference type="RefSeq" id="WP_212657344.1">
    <property type="nucleotide sequence ID" value="NZ_JAGXTP010000001.1"/>
</dbReference>
<dbReference type="AlphaFoldDB" id="A0A942I4R6"/>
<name>A0A942I4R6_9HYPH</name>
<keyword evidence="3" id="KW-1185">Reference proteome</keyword>
<evidence type="ECO:0000313" key="3">
    <source>
        <dbReference type="Proteomes" id="UP000678281"/>
    </source>
</evidence>